<keyword evidence="5 6" id="KW-0472">Membrane</keyword>
<organism evidence="8 9">
    <name type="scientific">Massiliimalia timonensis</name>
    <dbReference type="NCBI Taxonomy" id="1987501"/>
    <lineage>
        <taxon>Bacteria</taxon>
        <taxon>Bacillati</taxon>
        <taxon>Bacillota</taxon>
        <taxon>Clostridia</taxon>
        <taxon>Eubacteriales</taxon>
        <taxon>Oscillospiraceae</taxon>
        <taxon>Massiliimalia</taxon>
    </lineage>
</organism>
<feature type="transmembrane region" description="Helical" evidence="6">
    <location>
        <begin position="9"/>
        <end position="29"/>
    </location>
</feature>
<evidence type="ECO:0000313" key="8">
    <source>
        <dbReference type="EMBL" id="MBC8610665.1"/>
    </source>
</evidence>
<comment type="similarity">
    <text evidence="2">Belongs to the GtrA family.</text>
</comment>
<dbReference type="InterPro" id="IPR051401">
    <property type="entry name" value="GtrA_CellWall_Glycosyl"/>
</dbReference>
<dbReference type="Pfam" id="PF04138">
    <property type="entry name" value="GtrA_DPMS_TM"/>
    <property type="match status" value="1"/>
</dbReference>
<feature type="transmembrane region" description="Helical" evidence="6">
    <location>
        <begin position="101"/>
        <end position="122"/>
    </location>
</feature>
<evidence type="ECO:0000256" key="6">
    <source>
        <dbReference type="SAM" id="Phobius"/>
    </source>
</evidence>
<gene>
    <name evidence="8" type="ORF">H8702_05945</name>
</gene>
<evidence type="ECO:0000256" key="1">
    <source>
        <dbReference type="ARBA" id="ARBA00004141"/>
    </source>
</evidence>
<dbReference type="GO" id="GO:0005886">
    <property type="term" value="C:plasma membrane"/>
    <property type="evidence" value="ECO:0007669"/>
    <property type="project" value="TreeGrafter"/>
</dbReference>
<name>A0A8J6P7A8_9FIRM</name>
<keyword evidence="3 6" id="KW-0812">Transmembrane</keyword>
<reference evidence="8" key="1">
    <citation type="submission" date="2020-08" db="EMBL/GenBank/DDBJ databases">
        <title>Genome public.</title>
        <authorList>
            <person name="Liu C."/>
            <person name="Sun Q."/>
        </authorList>
    </citation>
    <scope>NUCLEOTIDE SEQUENCE</scope>
    <source>
        <strain evidence="8">NSJ-15</strain>
    </source>
</reference>
<keyword evidence="4 6" id="KW-1133">Transmembrane helix</keyword>
<evidence type="ECO:0000313" key="9">
    <source>
        <dbReference type="Proteomes" id="UP000632659"/>
    </source>
</evidence>
<dbReference type="EMBL" id="JACRTL010000002">
    <property type="protein sequence ID" value="MBC8610665.1"/>
    <property type="molecule type" value="Genomic_DNA"/>
</dbReference>
<comment type="caution">
    <text evidence="8">The sequence shown here is derived from an EMBL/GenBank/DDBJ whole genome shotgun (WGS) entry which is preliminary data.</text>
</comment>
<evidence type="ECO:0000256" key="2">
    <source>
        <dbReference type="ARBA" id="ARBA00009399"/>
    </source>
</evidence>
<evidence type="ECO:0000256" key="3">
    <source>
        <dbReference type="ARBA" id="ARBA00022692"/>
    </source>
</evidence>
<keyword evidence="9" id="KW-1185">Reference proteome</keyword>
<sequence>MYNKYKEIILYLLFGGLTTLVNFATYAALAHLLHWPTVLSTAVAWFLSVLFAYITNKIWVFESRTNTLRALLRETLAFFACRVFSGVLDLLIMWVCVDLLFLNDLVIKILSNVLVVILNYLFSKLWIFKKQS</sequence>
<comment type="subcellular location">
    <subcellularLocation>
        <location evidence="1">Membrane</location>
        <topology evidence="1">Multi-pass membrane protein</topology>
    </subcellularLocation>
</comment>
<feature type="transmembrane region" description="Helical" evidence="6">
    <location>
        <begin position="75"/>
        <end position="95"/>
    </location>
</feature>
<dbReference type="Proteomes" id="UP000632659">
    <property type="component" value="Unassembled WGS sequence"/>
</dbReference>
<protein>
    <submittedName>
        <fullName evidence="8">GtrA family protein</fullName>
    </submittedName>
</protein>
<feature type="domain" description="GtrA/DPMS transmembrane" evidence="7">
    <location>
        <begin position="11"/>
        <end position="128"/>
    </location>
</feature>
<evidence type="ECO:0000259" key="7">
    <source>
        <dbReference type="Pfam" id="PF04138"/>
    </source>
</evidence>
<evidence type="ECO:0000256" key="4">
    <source>
        <dbReference type="ARBA" id="ARBA00022989"/>
    </source>
</evidence>
<dbReference type="AlphaFoldDB" id="A0A8J6P7A8"/>
<dbReference type="PANTHER" id="PTHR38459">
    <property type="entry name" value="PROPHAGE BACTOPRENOL-LINKED GLUCOSE TRANSLOCASE HOMOLOG"/>
    <property type="match status" value="1"/>
</dbReference>
<feature type="transmembrane region" description="Helical" evidence="6">
    <location>
        <begin position="35"/>
        <end position="54"/>
    </location>
</feature>
<dbReference type="PANTHER" id="PTHR38459:SF5">
    <property type="entry name" value="CELL WALL TEICHOIC ACID GLYCOSYLATION PROTEIN GTCA"/>
    <property type="match status" value="1"/>
</dbReference>
<accession>A0A8J6P7A8</accession>
<dbReference type="GO" id="GO:0000271">
    <property type="term" value="P:polysaccharide biosynthetic process"/>
    <property type="evidence" value="ECO:0007669"/>
    <property type="project" value="InterPro"/>
</dbReference>
<dbReference type="InterPro" id="IPR007267">
    <property type="entry name" value="GtrA_DPMS_TM"/>
</dbReference>
<proteinExistence type="inferred from homology"/>
<evidence type="ECO:0000256" key="5">
    <source>
        <dbReference type="ARBA" id="ARBA00023136"/>
    </source>
</evidence>